<comment type="caution">
    <text evidence="2">The sequence shown here is derived from an EMBL/GenBank/DDBJ whole genome shotgun (WGS) entry which is preliminary data.</text>
</comment>
<reference evidence="2 3" key="1">
    <citation type="submission" date="2022-02" db="EMBL/GenBank/DDBJ databases">
        <authorList>
            <person name="Zhuang L."/>
        </authorList>
    </citation>
    <scope>NUCLEOTIDE SEQUENCE [LARGE SCALE GENOMIC DNA]</scope>
    <source>
        <strain evidence="2 3">C32</strain>
    </source>
</reference>
<name>A0ABT2FI94_9GAMM</name>
<organism evidence="2 3">
    <name type="scientific">Shewanella electrica</name>
    <dbReference type="NCBI Taxonomy" id="515560"/>
    <lineage>
        <taxon>Bacteria</taxon>
        <taxon>Pseudomonadati</taxon>
        <taxon>Pseudomonadota</taxon>
        <taxon>Gammaproteobacteria</taxon>
        <taxon>Alteromonadales</taxon>
        <taxon>Shewanellaceae</taxon>
        <taxon>Shewanella</taxon>
    </lineage>
</organism>
<keyword evidence="3" id="KW-1185">Reference proteome</keyword>
<evidence type="ECO:0008006" key="4">
    <source>
        <dbReference type="Google" id="ProtNLM"/>
    </source>
</evidence>
<evidence type="ECO:0000313" key="3">
    <source>
        <dbReference type="Proteomes" id="UP001201549"/>
    </source>
</evidence>
<sequence>MDSIFRFVGKEAFLYFAFFINAAAFTLFGMTIAKVSDSKEFLSAAADLGTIAAGIGTLLLAWYGHNAFRIWVSQYRFKDVFEARKKLYNSGEEIIKVVNELIQELDFSDVTDSFDFHENKDKSIKDSQGRLENLYTDYREKWLNINKLLNSRELRFVNYSAKQLEFDIGKIFVLAWDRMREIRNSGNRETQCLVHLHKEFQRVDKSFKSDFIDFWQIAG</sequence>
<evidence type="ECO:0000313" key="2">
    <source>
        <dbReference type="EMBL" id="MCS4556053.1"/>
    </source>
</evidence>
<gene>
    <name evidence="2" type="ORF">L9G74_06340</name>
</gene>
<keyword evidence="1" id="KW-1133">Transmembrane helix</keyword>
<evidence type="ECO:0000256" key="1">
    <source>
        <dbReference type="SAM" id="Phobius"/>
    </source>
</evidence>
<proteinExistence type="predicted"/>
<keyword evidence="1" id="KW-0472">Membrane</keyword>
<dbReference type="RefSeq" id="WP_238895457.1">
    <property type="nucleotide sequence ID" value="NZ_JAKOGG010000003.1"/>
</dbReference>
<reference evidence="3" key="2">
    <citation type="submission" date="2023-07" db="EMBL/GenBank/DDBJ databases">
        <title>Shewanella mangrovi sp. nov., an acetaldehyde- degrading bacterium isolated from mangrove sediment.</title>
        <authorList>
            <person name="Liu Y."/>
        </authorList>
    </citation>
    <scope>NUCLEOTIDE SEQUENCE [LARGE SCALE GENOMIC DNA]</scope>
    <source>
        <strain evidence="3">C32</strain>
    </source>
</reference>
<accession>A0ABT2FI94</accession>
<protein>
    <recommendedName>
        <fullName evidence="4">SMODS and SLOG-associating 2TM effector domain-containing protein</fullName>
    </recommendedName>
</protein>
<dbReference type="Proteomes" id="UP001201549">
    <property type="component" value="Unassembled WGS sequence"/>
</dbReference>
<feature type="transmembrane region" description="Helical" evidence="1">
    <location>
        <begin position="41"/>
        <end position="63"/>
    </location>
</feature>
<keyword evidence="1" id="KW-0812">Transmembrane</keyword>
<dbReference type="EMBL" id="JAKOGG010000003">
    <property type="protein sequence ID" value="MCS4556053.1"/>
    <property type="molecule type" value="Genomic_DNA"/>
</dbReference>
<feature type="transmembrane region" description="Helical" evidence="1">
    <location>
        <begin position="12"/>
        <end position="35"/>
    </location>
</feature>